<dbReference type="PANTHER" id="PTHR22880">
    <property type="entry name" value="FALZ-RELATED BROMODOMAIN-CONTAINING PROTEINS"/>
    <property type="match status" value="1"/>
</dbReference>
<reference evidence="6" key="1">
    <citation type="submission" date="2023-12" db="EMBL/GenBank/DDBJ databases">
        <title>Genome assembly of Anisodus tanguticus.</title>
        <authorList>
            <person name="Wang Y.-J."/>
        </authorList>
    </citation>
    <scope>NUCLEOTIDE SEQUENCE</scope>
    <source>
        <strain evidence="6">KB-2021</strain>
        <tissue evidence="6">Leaf</tissue>
    </source>
</reference>
<dbReference type="InterPro" id="IPR001487">
    <property type="entry name" value="Bromodomain"/>
</dbReference>
<evidence type="ECO:0000313" key="6">
    <source>
        <dbReference type="EMBL" id="KAK4336698.1"/>
    </source>
</evidence>
<feature type="domain" description="Bromo" evidence="5">
    <location>
        <begin position="479"/>
        <end position="551"/>
    </location>
</feature>
<feature type="compositionally biased region" description="Polar residues" evidence="4">
    <location>
        <begin position="910"/>
        <end position="921"/>
    </location>
</feature>
<feature type="compositionally biased region" description="Polar residues" evidence="4">
    <location>
        <begin position="951"/>
        <end position="960"/>
    </location>
</feature>
<dbReference type="InterPro" id="IPR031354">
    <property type="entry name" value="BRD4_CDT"/>
</dbReference>
<feature type="compositionally biased region" description="Low complexity" evidence="4">
    <location>
        <begin position="667"/>
        <end position="676"/>
    </location>
</feature>
<dbReference type="PROSITE" id="PS00633">
    <property type="entry name" value="BROMODOMAIN_1"/>
    <property type="match status" value="2"/>
</dbReference>
<feature type="compositionally biased region" description="Low complexity" evidence="4">
    <location>
        <begin position="1059"/>
        <end position="1074"/>
    </location>
</feature>
<feature type="compositionally biased region" description="Polar residues" evidence="4">
    <location>
        <begin position="50"/>
        <end position="70"/>
    </location>
</feature>
<feature type="compositionally biased region" description="Polar residues" evidence="4">
    <location>
        <begin position="677"/>
        <end position="723"/>
    </location>
</feature>
<evidence type="ECO:0000256" key="2">
    <source>
        <dbReference type="ARBA" id="ARBA00023117"/>
    </source>
</evidence>
<feature type="compositionally biased region" description="Basic residues" evidence="4">
    <location>
        <begin position="625"/>
        <end position="636"/>
    </location>
</feature>
<name>A0AAE1ULV1_9SOLA</name>
<evidence type="ECO:0000256" key="1">
    <source>
        <dbReference type="ARBA" id="ARBA00022737"/>
    </source>
</evidence>
<feature type="region of interest" description="Disordered" evidence="4">
    <location>
        <begin position="616"/>
        <end position="833"/>
    </location>
</feature>
<dbReference type="InterPro" id="IPR050935">
    <property type="entry name" value="Bromo_chromatin_reader"/>
</dbReference>
<keyword evidence="2 3" id="KW-0103">Bromodomain</keyword>
<dbReference type="Pfam" id="PF17105">
    <property type="entry name" value="BRD4_CDT"/>
    <property type="match status" value="1"/>
</dbReference>
<dbReference type="InterPro" id="IPR043508">
    <property type="entry name" value="Bromo_Brdt_I"/>
</dbReference>
<feature type="region of interest" description="Disordered" evidence="4">
    <location>
        <begin position="1"/>
        <end position="70"/>
    </location>
</feature>
<evidence type="ECO:0000256" key="4">
    <source>
        <dbReference type="SAM" id="MobiDB-lite"/>
    </source>
</evidence>
<feature type="compositionally biased region" description="Pro residues" evidence="4">
    <location>
        <begin position="25"/>
        <end position="42"/>
    </location>
</feature>
<dbReference type="GO" id="GO:0006338">
    <property type="term" value="P:chromatin remodeling"/>
    <property type="evidence" value="ECO:0007669"/>
    <property type="project" value="TreeGrafter"/>
</dbReference>
<accession>A0AAE1ULV1</accession>
<feature type="compositionally biased region" description="Basic and acidic residues" evidence="4">
    <location>
        <begin position="1078"/>
        <end position="1095"/>
    </location>
</feature>
<dbReference type="InterPro" id="IPR038336">
    <property type="entry name" value="NET_sf"/>
</dbReference>
<dbReference type="FunFam" id="1.20.920.10:FF:000003">
    <property type="entry name" value="Bromodomain-containing protein 2"/>
    <property type="match status" value="1"/>
</dbReference>
<feature type="compositionally biased region" description="Low complexity" evidence="4">
    <location>
        <begin position="575"/>
        <end position="592"/>
    </location>
</feature>
<feature type="region of interest" description="Disordered" evidence="4">
    <location>
        <begin position="570"/>
        <end position="603"/>
    </location>
</feature>
<keyword evidence="1" id="KW-0677">Repeat</keyword>
<dbReference type="AlphaFoldDB" id="A0AAE1ULV1"/>
<feature type="compositionally biased region" description="Basic and acidic residues" evidence="4">
    <location>
        <begin position="637"/>
        <end position="650"/>
    </location>
</feature>
<evidence type="ECO:0000313" key="7">
    <source>
        <dbReference type="Proteomes" id="UP001291623"/>
    </source>
</evidence>
<dbReference type="Pfam" id="PF00439">
    <property type="entry name" value="Bromodomain"/>
    <property type="match status" value="2"/>
</dbReference>
<sequence>MMSQNNSHAGPVPPPPQLTPVSQQHPPPPLQPQIPIPPPPTITPTLPEIQKSNSNGKPLSKPIINNGQQYPSFDHYIKSDIEEEPRYQPVNGIVQPPCIPNESKRHRNTNQLQFLLKTVFKTVTKHHFAWPFQNPVDAIKLKLPDYHTIIAHPMDINTIKKRLENCFYWSAQECLHDFKTMFNNCYVYNKPGEDVVYMGQTLEQAILQKLIEMPPIEEEIPMPPIKGGGKGKRGKKGAPKGGFGKLMSTSSLDSVSPQQNLQSPLPGFQTTPNGLISEPINLNSTAINVNNGGFNQKSPILSNSSLSNSHLTPTRLTLPSPNNLPTPNIQHNAPQTRQSPISQRSSSQHSFIDNQPVASLNKPIKNSTSLGQDLAKMQESMNMSHNQLNHVPGLSSLSKSKKGVKRKVADTTTSFDYPQQAFESSKSSKMSTRRESGRTIKKPIKDLPYTSQQAKTKKGKLTDQMKYCSLILKELFSKKHNSYAWPFYKPVDVHMLNLPDYYDIIKHPMDLGTVKQKMENREYKRPEEFASDVRLMFTNCYKYNPADHEIVTMGRKLQDIFEMRLAKMPDEPAYSDGSDNGTSDSESNSESSSESEDESEKIRTLQAQIQELSKQISVIASSSKKDKKKKKKSKNKKDKDYDYKNSRQEDGLDISPRPSTSNGIYHSSKSSPSMSMTGVSNNGLLSQEAPLNSSLAASNKNLTGNKSNTLVPSNKRQRSGTSKTNKKANKQNTPAFDSEDEDNAKPMSYDEKRQLSLDINKLPATKPKTGNKTKEEQIKEKRQELEKKLQDVTGQLGGGSAPGPSKKNAGPKKETPEKKKLAKSENLQSGQGLMNRQLGQVPSINTGIQPNSFGNFGIPPAVPSSMMMQQQQSFQNLRNLNVPSLPQLPQPPILSNQQTLPQPPPATLPSTNNNDLNQMIFRNNLPPIPPQQPSQLPINSSTVNLPPLPSRINNNMNGKRSNNLAQNANSTNASNSNKTNVSLDSFQQFKKAAKEKQDKQRQILEQQKSQRQEKERERLRLEKEKREEEEALERMRKGAHLGGMTAISAGGITDDNTNSPLGSISPASGSSSPAQNANDREIQRRREQERRRREAMAGQIDMNRQSDIMNKFEETL</sequence>
<feature type="compositionally biased region" description="Basic residues" evidence="4">
    <location>
        <begin position="229"/>
        <end position="238"/>
    </location>
</feature>
<feature type="compositionally biased region" description="Basic and acidic residues" evidence="4">
    <location>
        <begin position="811"/>
        <end position="823"/>
    </location>
</feature>
<proteinExistence type="predicted"/>
<dbReference type="PRINTS" id="PR00503">
    <property type="entry name" value="BROMODOMAIN"/>
</dbReference>
<evidence type="ECO:0000256" key="3">
    <source>
        <dbReference type="PROSITE-ProRule" id="PRU00035"/>
    </source>
</evidence>
<dbReference type="FunFam" id="1.20.920.10:FF:000002">
    <property type="entry name" value="Bromodomain-containing protein 4"/>
    <property type="match status" value="1"/>
</dbReference>
<dbReference type="GO" id="GO:0006355">
    <property type="term" value="P:regulation of DNA-templated transcription"/>
    <property type="evidence" value="ECO:0007669"/>
    <property type="project" value="TreeGrafter"/>
</dbReference>
<dbReference type="Gene3D" id="1.20.920.10">
    <property type="entry name" value="Bromodomain-like"/>
    <property type="match status" value="2"/>
</dbReference>
<feature type="region of interest" description="Disordered" evidence="4">
    <location>
        <begin position="222"/>
        <end position="276"/>
    </location>
</feature>
<feature type="compositionally biased region" description="Polar residues" evidence="4">
    <location>
        <begin position="247"/>
        <end position="276"/>
    </location>
</feature>
<organism evidence="6 7">
    <name type="scientific">Anisodus tanguticus</name>
    <dbReference type="NCBI Taxonomy" id="243964"/>
    <lineage>
        <taxon>Eukaryota</taxon>
        <taxon>Viridiplantae</taxon>
        <taxon>Streptophyta</taxon>
        <taxon>Embryophyta</taxon>
        <taxon>Tracheophyta</taxon>
        <taxon>Spermatophyta</taxon>
        <taxon>Magnoliopsida</taxon>
        <taxon>eudicotyledons</taxon>
        <taxon>Gunneridae</taxon>
        <taxon>Pentapetalae</taxon>
        <taxon>asterids</taxon>
        <taxon>lamiids</taxon>
        <taxon>Solanales</taxon>
        <taxon>Solanaceae</taxon>
        <taxon>Solanoideae</taxon>
        <taxon>Hyoscyameae</taxon>
        <taxon>Anisodus</taxon>
    </lineage>
</organism>
<dbReference type="SMART" id="SM00297">
    <property type="entry name" value="BROMO"/>
    <property type="match status" value="2"/>
</dbReference>
<dbReference type="InterPro" id="IPR043509">
    <property type="entry name" value="Bromo_Brdt_II"/>
</dbReference>
<protein>
    <recommendedName>
        <fullName evidence="5">Bromo domain-containing protein</fullName>
    </recommendedName>
</protein>
<dbReference type="CDD" id="cd05498">
    <property type="entry name" value="Bromo_Brdt_II_like"/>
    <property type="match status" value="1"/>
</dbReference>
<dbReference type="InterPro" id="IPR018359">
    <property type="entry name" value="Bromodomain_CS"/>
</dbReference>
<feature type="region of interest" description="Disordered" evidence="4">
    <location>
        <begin position="305"/>
        <end position="350"/>
    </location>
</feature>
<dbReference type="PANTHER" id="PTHR22880:SF225">
    <property type="entry name" value="BROMODOMAIN-CONTAINING PROTEIN BET-1-RELATED"/>
    <property type="match status" value="1"/>
</dbReference>
<comment type="caution">
    <text evidence="6">The sequence shown here is derived from an EMBL/GenBank/DDBJ whole genome shotgun (WGS) entry which is preliminary data.</text>
</comment>
<dbReference type="EMBL" id="JAVYJV010000102">
    <property type="protein sequence ID" value="KAK4336698.1"/>
    <property type="molecule type" value="Genomic_DNA"/>
</dbReference>
<keyword evidence="7" id="KW-1185">Reference proteome</keyword>
<feature type="domain" description="Bromo" evidence="5">
    <location>
        <begin position="124"/>
        <end position="196"/>
    </location>
</feature>
<dbReference type="Gene3D" id="1.20.1270.220">
    <property type="match status" value="1"/>
</dbReference>
<dbReference type="InterPro" id="IPR036427">
    <property type="entry name" value="Bromodomain-like_sf"/>
</dbReference>
<dbReference type="SUPFAM" id="SSF47370">
    <property type="entry name" value="Bromodomain"/>
    <property type="match status" value="2"/>
</dbReference>
<feature type="region of interest" description="Disordered" evidence="4">
    <location>
        <begin position="893"/>
        <end position="1116"/>
    </location>
</feature>
<dbReference type="CDD" id="cd05497">
    <property type="entry name" value="Bromo_Brdt_I_like"/>
    <property type="match status" value="1"/>
</dbReference>
<evidence type="ECO:0000259" key="5">
    <source>
        <dbReference type="PROSITE" id="PS50014"/>
    </source>
</evidence>
<dbReference type="Proteomes" id="UP001291623">
    <property type="component" value="Unassembled WGS sequence"/>
</dbReference>
<gene>
    <name evidence="6" type="ORF">RND71_043444</name>
</gene>
<dbReference type="GO" id="GO:0000785">
    <property type="term" value="C:chromatin"/>
    <property type="evidence" value="ECO:0007669"/>
    <property type="project" value="TreeGrafter"/>
</dbReference>
<dbReference type="PROSITE" id="PS50014">
    <property type="entry name" value="BROMODOMAIN_2"/>
    <property type="match status" value="2"/>
</dbReference>
<feature type="compositionally biased region" description="Low complexity" evidence="4">
    <location>
        <begin position="961"/>
        <end position="990"/>
    </location>
</feature>
<feature type="compositionally biased region" description="Basic and acidic residues" evidence="4">
    <location>
        <begin position="992"/>
        <end position="1036"/>
    </location>
</feature>
<dbReference type="GO" id="GO:0005634">
    <property type="term" value="C:nucleus"/>
    <property type="evidence" value="ECO:0007669"/>
    <property type="project" value="TreeGrafter"/>
</dbReference>
<feature type="compositionally biased region" description="Basic and acidic residues" evidence="4">
    <location>
        <begin position="772"/>
        <end position="790"/>
    </location>
</feature>